<feature type="domain" description="Cellulose-binding Sde182 nucleoside hydrolase-like" evidence="1">
    <location>
        <begin position="14"/>
        <end position="283"/>
    </location>
</feature>
<feature type="domain" description="Cellulose-binding Sde182 C-terminal" evidence="2">
    <location>
        <begin position="372"/>
        <end position="474"/>
    </location>
</feature>
<reference evidence="3 4" key="1">
    <citation type="journal article" date="2018" name="Front. Microbiol.">
        <title>Genome-Wide Analysis of Corynespora cassiicola Leaf Fall Disease Putative Effectors.</title>
        <authorList>
            <person name="Lopez D."/>
            <person name="Ribeiro S."/>
            <person name="Label P."/>
            <person name="Fumanal B."/>
            <person name="Venisse J.S."/>
            <person name="Kohler A."/>
            <person name="de Oliveira R.R."/>
            <person name="Labutti K."/>
            <person name="Lipzen A."/>
            <person name="Lail K."/>
            <person name="Bauer D."/>
            <person name="Ohm R.A."/>
            <person name="Barry K.W."/>
            <person name="Spatafora J."/>
            <person name="Grigoriev I.V."/>
            <person name="Martin F.M."/>
            <person name="Pujade-Renaud V."/>
        </authorList>
    </citation>
    <scope>NUCLEOTIDE SEQUENCE [LARGE SCALE GENOMIC DNA]</scope>
    <source>
        <strain evidence="3 4">Philippines</strain>
    </source>
</reference>
<name>A0A2T2NJR8_CORCC</name>
<proteinExistence type="predicted"/>
<dbReference type="InterPro" id="IPR013783">
    <property type="entry name" value="Ig-like_fold"/>
</dbReference>
<dbReference type="OrthoDB" id="3592035at2759"/>
<keyword evidence="4" id="KW-1185">Reference proteome</keyword>
<sequence length="497" mass="55420">MATKKLQSFPSKPRVFILSDISNEPDDAESLTRYLLYANQFETEGLVACTSTWMKTKVCPQDMEKIVDAYAGAVENLNNHAHPEWQYPSAEHIRSLIRKGAETYGMSAVGDDIPLSAGAELLYERIIAPSAQPLWVLCWGGTNTLAQALYKIDDKFPPEDSARLRSRLRVYAISDQDDTGAWIRNNFPDIFYIASVHGWNQYGMAAWTGISGERYYGFDQGGPDFTKCEKQWIKENIQIGPLGSAYPDYMFIPEGDTPTFLYLIQNGLGIPDSPSYGSWGGRYGRTDASAEGLNSNHYSDAVDRVVGLDGKTYTSNHATIWRWRDAFQNDFAARIKWTMEPDFENVNHHPVICINDVTGIQPVRIEAEAGSTVTVDASQTYDPDANDKLTFKWFHYKEPTATQWWVDAEVADLGIKKLDEEGKKIEVTLPPPEKCAVGLMDRKPVEKGQLLHLILEVTDSGSPPLTSYRRVLLQATNKKLLGGGKGVDAIGDLGQKA</sequence>
<dbReference type="STRING" id="1448308.A0A2T2NJR8"/>
<evidence type="ECO:0000259" key="1">
    <source>
        <dbReference type="Pfam" id="PF07632"/>
    </source>
</evidence>
<gene>
    <name evidence="3" type="ORF">BS50DRAFT_678072</name>
</gene>
<dbReference type="InterPro" id="IPR048527">
    <property type="entry name" value="Sde182_C"/>
</dbReference>
<dbReference type="AlphaFoldDB" id="A0A2T2NJR8"/>
<protein>
    <submittedName>
        <fullName evidence="3">DUF1593-domain-containing protein</fullName>
    </submittedName>
</protein>
<dbReference type="InterPro" id="IPR036452">
    <property type="entry name" value="Ribo_hydro-like"/>
</dbReference>
<evidence type="ECO:0000259" key="2">
    <source>
        <dbReference type="Pfam" id="PF21027"/>
    </source>
</evidence>
<dbReference type="Pfam" id="PF07632">
    <property type="entry name" value="Sde182_NH-like"/>
    <property type="match status" value="1"/>
</dbReference>
<evidence type="ECO:0000313" key="3">
    <source>
        <dbReference type="EMBL" id="PSN65288.1"/>
    </source>
</evidence>
<accession>A0A2T2NJR8</accession>
<evidence type="ECO:0000313" key="4">
    <source>
        <dbReference type="Proteomes" id="UP000240883"/>
    </source>
</evidence>
<dbReference type="Gene3D" id="2.60.40.10">
    <property type="entry name" value="Immunoglobulins"/>
    <property type="match status" value="1"/>
</dbReference>
<dbReference type="Pfam" id="PF21027">
    <property type="entry name" value="Sde0182_C"/>
    <property type="match status" value="1"/>
</dbReference>
<dbReference type="InterPro" id="IPR011483">
    <property type="entry name" value="Sde182_NH-like"/>
</dbReference>
<dbReference type="GO" id="GO:0016799">
    <property type="term" value="F:hydrolase activity, hydrolyzing N-glycosyl compounds"/>
    <property type="evidence" value="ECO:0007669"/>
    <property type="project" value="InterPro"/>
</dbReference>
<dbReference type="Gene3D" id="3.90.245.10">
    <property type="entry name" value="Ribonucleoside hydrolase-like"/>
    <property type="match status" value="1"/>
</dbReference>
<dbReference type="EMBL" id="KZ678137">
    <property type="protein sequence ID" value="PSN65288.1"/>
    <property type="molecule type" value="Genomic_DNA"/>
</dbReference>
<organism evidence="3 4">
    <name type="scientific">Corynespora cassiicola Philippines</name>
    <dbReference type="NCBI Taxonomy" id="1448308"/>
    <lineage>
        <taxon>Eukaryota</taxon>
        <taxon>Fungi</taxon>
        <taxon>Dikarya</taxon>
        <taxon>Ascomycota</taxon>
        <taxon>Pezizomycotina</taxon>
        <taxon>Dothideomycetes</taxon>
        <taxon>Pleosporomycetidae</taxon>
        <taxon>Pleosporales</taxon>
        <taxon>Corynesporascaceae</taxon>
        <taxon>Corynespora</taxon>
    </lineage>
</organism>
<dbReference type="Proteomes" id="UP000240883">
    <property type="component" value="Unassembled WGS sequence"/>
</dbReference>